<name>A0ACC0N004_RHOML</name>
<gene>
    <name evidence="1" type="ORF">RHMOL_Rhmol07G0131300</name>
</gene>
<sequence length="361" mass="40059">MFPFFSYYNQFSLPFLLLLLFFSLLFSLPPFVPAQSLPDPLTDNDMWRSFARFVDAGRGSHVSGMSELKKYFQRFGYLEPVPALNLTDSFDAGLESAVVAYQKKLGLAVTGKLDSDTVSQIMLPRCGVSDVSRTIHVTRHYMYFYGKPRWNRVGSPPITLTYSFAPGHSIGNLPKSDVTSAFERAFSRWSAVIPVTFKPAPDYSTADVRIGFYRGDHGDGEPFDGVLGILGHAFSPRNGRLHLDGAETWAVDFGSEKSRTAVDLESVATHEIGHVLGLAHSPVKEAVMYPSLSPRTRKVDLKVDDVEGVQALYGSNPDFKFSSLLESDTSSSSCWAVGFGRSWHGRAIYWIVVVLGLVMWI</sequence>
<accession>A0ACC0N004</accession>
<evidence type="ECO:0000313" key="2">
    <source>
        <dbReference type="Proteomes" id="UP001062846"/>
    </source>
</evidence>
<comment type="caution">
    <text evidence="1">The sequence shown here is derived from an EMBL/GenBank/DDBJ whole genome shotgun (WGS) entry which is preliminary data.</text>
</comment>
<dbReference type="EMBL" id="CM046394">
    <property type="protein sequence ID" value="KAI8546596.1"/>
    <property type="molecule type" value="Genomic_DNA"/>
</dbReference>
<proteinExistence type="predicted"/>
<reference evidence="1" key="1">
    <citation type="submission" date="2022-02" db="EMBL/GenBank/DDBJ databases">
        <title>Plant Genome Project.</title>
        <authorList>
            <person name="Zhang R.-G."/>
        </authorList>
    </citation>
    <scope>NUCLEOTIDE SEQUENCE</scope>
    <source>
        <strain evidence="1">AT1</strain>
    </source>
</reference>
<organism evidence="1 2">
    <name type="scientific">Rhododendron molle</name>
    <name type="common">Chinese azalea</name>
    <name type="synonym">Azalea mollis</name>
    <dbReference type="NCBI Taxonomy" id="49168"/>
    <lineage>
        <taxon>Eukaryota</taxon>
        <taxon>Viridiplantae</taxon>
        <taxon>Streptophyta</taxon>
        <taxon>Embryophyta</taxon>
        <taxon>Tracheophyta</taxon>
        <taxon>Spermatophyta</taxon>
        <taxon>Magnoliopsida</taxon>
        <taxon>eudicotyledons</taxon>
        <taxon>Gunneridae</taxon>
        <taxon>Pentapetalae</taxon>
        <taxon>asterids</taxon>
        <taxon>Ericales</taxon>
        <taxon>Ericaceae</taxon>
        <taxon>Ericoideae</taxon>
        <taxon>Rhodoreae</taxon>
        <taxon>Rhododendron</taxon>
    </lineage>
</organism>
<evidence type="ECO:0000313" key="1">
    <source>
        <dbReference type="EMBL" id="KAI8546596.1"/>
    </source>
</evidence>
<dbReference type="Proteomes" id="UP001062846">
    <property type="component" value="Chromosome 7"/>
</dbReference>
<protein>
    <submittedName>
        <fullName evidence="1">Uncharacterized protein</fullName>
    </submittedName>
</protein>
<keyword evidence="2" id="KW-1185">Reference proteome</keyword>